<dbReference type="Gene3D" id="3.30.70.20">
    <property type="match status" value="1"/>
</dbReference>
<feature type="binding site" evidence="8">
    <location>
        <position position="372"/>
    </location>
    <ligand>
        <name>[4Fe-4S] cluster</name>
        <dbReference type="ChEBI" id="CHEBI:49883"/>
        <label>1</label>
    </ligand>
</feature>
<evidence type="ECO:0000256" key="5">
    <source>
        <dbReference type="ARBA" id="ARBA00022982"/>
    </source>
</evidence>
<feature type="binding site" evidence="8">
    <location>
        <position position="408"/>
    </location>
    <ligand>
        <name>[4Fe-4S] cluster</name>
        <dbReference type="ChEBI" id="CHEBI:49883"/>
        <label>2</label>
    </ligand>
</feature>
<evidence type="ECO:0000256" key="6">
    <source>
        <dbReference type="ARBA" id="ARBA00023004"/>
    </source>
</evidence>
<proteinExistence type="inferred from homology"/>
<feature type="binding site" evidence="8">
    <location>
        <position position="411"/>
    </location>
    <ligand>
        <name>[4Fe-4S] cluster</name>
        <dbReference type="ChEBI" id="CHEBI:49883"/>
        <label>2</label>
    </ligand>
</feature>
<feature type="binding site" evidence="8">
    <location>
        <position position="369"/>
    </location>
    <ligand>
        <name>[4Fe-4S] cluster</name>
        <dbReference type="ChEBI" id="CHEBI:49883"/>
        <label>1</label>
    </ligand>
</feature>
<keyword evidence="7 8" id="KW-0411">Iron-sulfur</keyword>
<gene>
    <name evidence="8" type="primary">rnfC</name>
    <name evidence="10" type="ORF">EDD71_10828</name>
</gene>
<dbReference type="Gene3D" id="3.10.20.600">
    <property type="match status" value="1"/>
</dbReference>
<feature type="binding site" evidence="8">
    <location>
        <position position="376"/>
    </location>
    <ligand>
        <name>[4Fe-4S] cluster</name>
        <dbReference type="ChEBI" id="CHEBI:49883"/>
        <label>2</label>
    </ligand>
</feature>
<dbReference type="GO" id="GO:0022900">
    <property type="term" value="P:electron transport chain"/>
    <property type="evidence" value="ECO:0007669"/>
    <property type="project" value="UniProtKB-UniRule"/>
</dbReference>
<keyword evidence="4 8" id="KW-0677">Repeat</keyword>
<comment type="function">
    <text evidence="8">Part of a membrane-bound complex that couples electron transfer with translocation of ions across the membrane.</text>
</comment>
<dbReference type="Pfam" id="PF10531">
    <property type="entry name" value="SLBB"/>
    <property type="match status" value="1"/>
</dbReference>
<dbReference type="Pfam" id="PF01512">
    <property type="entry name" value="Complex1_51K"/>
    <property type="match status" value="1"/>
</dbReference>
<dbReference type="NCBIfam" id="NF003454">
    <property type="entry name" value="PRK05035.1"/>
    <property type="match status" value="1"/>
</dbReference>
<evidence type="ECO:0000256" key="7">
    <source>
        <dbReference type="ARBA" id="ARBA00023014"/>
    </source>
</evidence>
<dbReference type="InterPro" id="IPR017896">
    <property type="entry name" value="4Fe4S_Fe-S-bd"/>
</dbReference>
<feature type="binding site" evidence="8">
    <location>
        <position position="405"/>
    </location>
    <ligand>
        <name>[4Fe-4S] cluster</name>
        <dbReference type="ChEBI" id="CHEBI:49883"/>
        <label>2</label>
    </ligand>
</feature>
<evidence type="ECO:0000256" key="1">
    <source>
        <dbReference type="ARBA" id="ARBA00022448"/>
    </source>
</evidence>
<evidence type="ECO:0000256" key="2">
    <source>
        <dbReference type="ARBA" id="ARBA00022485"/>
    </source>
</evidence>
<feature type="binding site" evidence="8">
    <location>
        <position position="366"/>
    </location>
    <ligand>
        <name>[4Fe-4S] cluster</name>
        <dbReference type="ChEBI" id="CHEBI:49883"/>
        <label>1</label>
    </ligand>
</feature>
<sequence length="440" mass="48100">MALTFKRGVHPPHGKHLTENNKIEYLLPKGLLVFPMVQHIGAPCEPLVKKGERVLLGQKIGEGKGFVTAPIHSSVSGLVKDIAPMPHPNGSKVLSIIVENDGLYEKHESLVPKQDYRSLSKEELLKIIQEAGVVGMGGATFPTHVKLSPPPDKKIDTIIINGAECEPYLTSDYRVMLEETQRVVDGLKIILHMFPGAKGYIGIEDNKPAAIEAVKRAVKDEANIEVKVLKTKYPQGGEKQLIYAITRRQVPSGKLPADVGCIVQNIETAVAIERAVLRGRPVMRRIVTVTGGAINNPKNFNVRIGTTYRELIEAAGGFKEEPIKIISGGPMMGIAIHTLDVPVTKGTSAILCLTREEAVLPEEMNCIRCGKCIQACPMNLLPTMLNSLALKGDYEAFEKYHGLDCIECGSCSFVCPSKRHLVQSIRTAKRTVLANKKKTK</sequence>
<dbReference type="PROSITE" id="PS51379">
    <property type="entry name" value="4FE4S_FER_2"/>
    <property type="match status" value="2"/>
</dbReference>
<evidence type="ECO:0000256" key="3">
    <source>
        <dbReference type="ARBA" id="ARBA00022723"/>
    </source>
</evidence>
<keyword evidence="3 8" id="KW-0479">Metal-binding</keyword>
<dbReference type="InterPro" id="IPR019554">
    <property type="entry name" value="Soluble_ligand-bd"/>
</dbReference>
<dbReference type="GO" id="GO:0051539">
    <property type="term" value="F:4 iron, 4 sulfur cluster binding"/>
    <property type="evidence" value="ECO:0007669"/>
    <property type="project" value="UniProtKB-KW"/>
</dbReference>
<comment type="similarity">
    <text evidence="8">Belongs to the 4Fe4S bacterial-type ferredoxin family. RnfC subfamily.</text>
</comment>
<evidence type="ECO:0000313" key="10">
    <source>
        <dbReference type="EMBL" id="TDT61131.1"/>
    </source>
</evidence>
<evidence type="ECO:0000259" key="9">
    <source>
        <dbReference type="PROSITE" id="PS51379"/>
    </source>
</evidence>
<evidence type="ECO:0000256" key="8">
    <source>
        <dbReference type="HAMAP-Rule" id="MF_00461"/>
    </source>
</evidence>
<dbReference type="PANTHER" id="PTHR43034:SF2">
    <property type="entry name" value="ION-TRANSLOCATING OXIDOREDUCTASE COMPLEX SUBUNIT C"/>
    <property type="match status" value="1"/>
</dbReference>
<dbReference type="SUPFAM" id="SSF142019">
    <property type="entry name" value="Nqo1 FMN-binding domain-like"/>
    <property type="match status" value="1"/>
</dbReference>
<dbReference type="RefSeq" id="WP_133627874.1">
    <property type="nucleotide sequence ID" value="NZ_SOAZ01000008.1"/>
</dbReference>
<dbReference type="GO" id="GO:0009055">
    <property type="term" value="F:electron transfer activity"/>
    <property type="evidence" value="ECO:0007669"/>
    <property type="project" value="InterPro"/>
</dbReference>
<dbReference type="InterPro" id="IPR037225">
    <property type="entry name" value="Nuo51_FMN-bd_sf"/>
</dbReference>
<dbReference type="InterPro" id="IPR026902">
    <property type="entry name" value="RnfC_N"/>
</dbReference>
<feature type="domain" description="4Fe-4S ferredoxin-type" evidence="9">
    <location>
        <begin position="356"/>
        <end position="387"/>
    </location>
</feature>
<comment type="subunit">
    <text evidence="8">The complex is composed of six subunits: RnfA, RnfB, RnfC, RnfD, RnfE and RnfG.</text>
</comment>
<dbReference type="Pfam" id="PF13375">
    <property type="entry name" value="RnfC_N"/>
    <property type="match status" value="1"/>
</dbReference>
<evidence type="ECO:0000256" key="4">
    <source>
        <dbReference type="ARBA" id="ARBA00022737"/>
    </source>
</evidence>
<dbReference type="SUPFAM" id="SSF46548">
    <property type="entry name" value="alpha-helical ferredoxin"/>
    <property type="match status" value="1"/>
</dbReference>
<dbReference type="HAMAP" id="MF_00461">
    <property type="entry name" value="RsxC_RnfC"/>
    <property type="match status" value="1"/>
</dbReference>
<keyword evidence="5 8" id="KW-0249">Electron transport</keyword>
<keyword evidence="8" id="KW-1003">Cell membrane</keyword>
<organism evidence="10 11">
    <name type="scientific">Fonticella tunisiensis</name>
    <dbReference type="NCBI Taxonomy" id="1096341"/>
    <lineage>
        <taxon>Bacteria</taxon>
        <taxon>Bacillati</taxon>
        <taxon>Bacillota</taxon>
        <taxon>Clostridia</taxon>
        <taxon>Eubacteriales</taxon>
        <taxon>Clostridiaceae</taxon>
        <taxon>Fonticella</taxon>
    </lineage>
</organism>
<comment type="caution">
    <text evidence="10">The sequence shown here is derived from an EMBL/GenBank/DDBJ whole genome shotgun (WGS) entry which is preliminary data.</text>
</comment>
<dbReference type="InterPro" id="IPR010208">
    <property type="entry name" value="Ion_transpt_RnfC/RsxC"/>
</dbReference>
<dbReference type="OrthoDB" id="9767754at2"/>
<accession>A0A4R7KPT6</accession>
<dbReference type="AlphaFoldDB" id="A0A4R7KPT6"/>
<keyword evidence="1 8" id="KW-0813">Transport</keyword>
<dbReference type="Gene3D" id="3.40.50.11540">
    <property type="entry name" value="NADH-ubiquinone oxidoreductase 51kDa subunit"/>
    <property type="match status" value="1"/>
</dbReference>
<dbReference type="Pfam" id="PF12838">
    <property type="entry name" value="Fer4_7"/>
    <property type="match status" value="1"/>
</dbReference>
<protein>
    <recommendedName>
        <fullName evidence="8">Ion-translocating oxidoreductase complex subunit C</fullName>
        <ecNumber evidence="8">7.-.-.-</ecNumber>
    </recommendedName>
    <alternativeName>
        <fullName evidence="8">Rnf electron transport complex subunit C</fullName>
    </alternativeName>
</protein>
<comment type="cofactor">
    <cofactor evidence="8">
        <name>[4Fe-4S] cluster</name>
        <dbReference type="ChEBI" id="CHEBI:49883"/>
    </cofactor>
    <text evidence="8">Binds 2 [4Fe-4S] clusters per subunit.</text>
</comment>
<keyword evidence="8" id="KW-1278">Translocase</keyword>
<dbReference type="InterPro" id="IPR017900">
    <property type="entry name" value="4Fe4S_Fe_S_CS"/>
</dbReference>
<dbReference type="EC" id="7.-.-.-" evidence="8"/>
<dbReference type="Proteomes" id="UP000295325">
    <property type="component" value="Unassembled WGS sequence"/>
</dbReference>
<dbReference type="PROSITE" id="PS00198">
    <property type="entry name" value="4FE4S_FER_1"/>
    <property type="match status" value="2"/>
</dbReference>
<dbReference type="EMBL" id="SOAZ01000008">
    <property type="protein sequence ID" value="TDT61131.1"/>
    <property type="molecule type" value="Genomic_DNA"/>
</dbReference>
<name>A0A4R7KPT6_9CLOT</name>
<keyword evidence="2 8" id="KW-0004">4Fe-4S</keyword>
<keyword evidence="8" id="KW-0472">Membrane</keyword>
<keyword evidence="11" id="KW-1185">Reference proteome</keyword>
<evidence type="ECO:0000313" key="11">
    <source>
        <dbReference type="Proteomes" id="UP000295325"/>
    </source>
</evidence>
<feature type="domain" description="4Fe-4S ferredoxin-type" evidence="9">
    <location>
        <begin position="395"/>
        <end position="425"/>
    </location>
</feature>
<dbReference type="GO" id="GO:0005886">
    <property type="term" value="C:plasma membrane"/>
    <property type="evidence" value="ECO:0007669"/>
    <property type="project" value="UniProtKB-SubCell"/>
</dbReference>
<dbReference type="InterPro" id="IPR011538">
    <property type="entry name" value="Nuo51_FMN-bd"/>
</dbReference>
<comment type="subcellular location">
    <subcellularLocation>
        <location evidence="8">Cell membrane</location>
        <topology evidence="8">Peripheral membrane protein</topology>
    </subcellularLocation>
</comment>
<reference evidence="10 11" key="1">
    <citation type="submission" date="2019-03" db="EMBL/GenBank/DDBJ databases">
        <title>Genomic Encyclopedia of Type Strains, Phase IV (KMG-IV): sequencing the most valuable type-strain genomes for metagenomic binning, comparative biology and taxonomic classification.</title>
        <authorList>
            <person name="Goeker M."/>
        </authorList>
    </citation>
    <scope>NUCLEOTIDE SEQUENCE [LARGE SCALE GENOMIC DNA]</scope>
    <source>
        <strain evidence="10 11">DSM 24455</strain>
    </source>
</reference>
<keyword evidence="6 8" id="KW-0408">Iron</keyword>
<dbReference type="PANTHER" id="PTHR43034">
    <property type="entry name" value="ION-TRANSLOCATING OXIDOREDUCTASE COMPLEX SUBUNIT C"/>
    <property type="match status" value="1"/>
</dbReference>
<dbReference type="GO" id="GO:0046872">
    <property type="term" value="F:metal ion binding"/>
    <property type="evidence" value="ECO:0007669"/>
    <property type="project" value="UniProtKB-KW"/>
</dbReference>
<dbReference type="NCBIfam" id="TIGR01945">
    <property type="entry name" value="rnfC"/>
    <property type="match status" value="1"/>
</dbReference>
<feature type="binding site" evidence="8">
    <location>
        <position position="415"/>
    </location>
    <ligand>
        <name>[4Fe-4S] cluster</name>
        <dbReference type="ChEBI" id="CHEBI:49883"/>
        <label>1</label>
    </ligand>
</feature>